<feature type="transmembrane region" description="Helical" evidence="1">
    <location>
        <begin position="320"/>
        <end position="342"/>
    </location>
</feature>
<evidence type="ECO:0000313" key="3">
    <source>
        <dbReference type="Proteomes" id="UP001500936"/>
    </source>
</evidence>
<dbReference type="RefSeq" id="WP_345270816.1">
    <property type="nucleotide sequence ID" value="NZ_BAABHB010000015.1"/>
</dbReference>
<comment type="caution">
    <text evidence="2">The sequence shown here is derived from an EMBL/GenBank/DDBJ whole genome shotgun (WGS) entry which is preliminary data.</text>
</comment>
<dbReference type="EMBL" id="BAABHB010000015">
    <property type="protein sequence ID" value="GAA4417676.1"/>
    <property type="molecule type" value="Genomic_DNA"/>
</dbReference>
<name>A0ABP8KXR9_9BACT</name>
<reference evidence="3" key="1">
    <citation type="journal article" date="2019" name="Int. J. Syst. Evol. Microbiol.">
        <title>The Global Catalogue of Microorganisms (GCM) 10K type strain sequencing project: providing services to taxonomists for standard genome sequencing and annotation.</title>
        <authorList>
            <consortium name="The Broad Institute Genomics Platform"/>
            <consortium name="The Broad Institute Genome Sequencing Center for Infectious Disease"/>
            <person name="Wu L."/>
            <person name="Ma J."/>
        </authorList>
    </citation>
    <scope>NUCLEOTIDE SEQUENCE [LARGE SCALE GENOMIC DNA]</scope>
    <source>
        <strain evidence="3">JCM 17925</strain>
    </source>
</reference>
<feature type="transmembrane region" description="Helical" evidence="1">
    <location>
        <begin position="258"/>
        <end position="277"/>
    </location>
</feature>
<accession>A0ABP8KXR9</accession>
<feature type="transmembrane region" description="Helical" evidence="1">
    <location>
        <begin position="126"/>
        <end position="151"/>
    </location>
</feature>
<keyword evidence="1" id="KW-0472">Membrane</keyword>
<proteinExistence type="predicted"/>
<sequence length="365" mass="41285">MKATLTVLRKTIVQAFYRQNAGLLLLLLFVAGSFMRAAEHIALATYAIHAPAMLLGYIGLWGLYTVHASRFMVQVFRANEFLLLLRLQPVTGRLGSLWVIQVLLLTPVIAYAGFVLTLSLLAHTRIATGMIVGSLLLLTTTPLVWVEYTLLHPNPDRRLSSLRIILLGRFTTPYSLFFIRHLFHRQPVLLLLTKGGSCLLLVGLLWLYPTDEYDIRLPALGALLTGAFHAAIIYELYRFELTQLLLVRNLPVSLSTRFVRYAIILALMLLPELVVLLRNNPVDIDLSAIVGVWVFAHSLLMLHYGLLLTRHRSLDRFMPLVFWLVIGGFFLIMYKLPIWGLAGICDTGAAMYFLRCYYQASWSAL</sequence>
<feature type="transmembrane region" description="Helical" evidence="1">
    <location>
        <begin position="215"/>
        <end position="237"/>
    </location>
</feature>
<feature type="transmembrane region" description="Helical" evidence="1">
    <location>
        <begin position="94"/>
        <end position="114"/>
    </location>
</feature>
<gene>
    <name evidence="2" type="ORF">GCM10023187_50340</name>
</gene>
<feature type="transmembrane region" description="Helical" evidence="1">
    <location>
        <begin position="188"/>
        <end position="209"/>
    </location>
</feature>
<evidence type="ECO:0000256" key="1">
    <source>
        <dbReference type="SAM" id="Phobius"/>
    </source>
</evidence>
<dbReference type="Proteomes" id="UP001500936">
    <property type="component" value="Unassembled WGS sequence"/>
</dbReference>
<protein>
    <submittedName>
        <fullName evidence="2">Uncharacterized protein</fullName>
    </submittedName>
</protein>
<organism evidence="2 3">
    <name type="scientific">Nibrella viscosa</name>
    <dbReference type="NCBI Taxonomy" id="1084524"/>
    <lineage>
        <taxon>Bacteria</taxon>
        <taxon>Pseudomonadati</taxon>
        <taxon>Bacteroidota</taxon>
        <taxon>Cytophagia</taxon>
        <taxon>Cytophagales</taxon>
        <taxon>Spirosomataceae</taxon>
        <taxon>Nibrella</taxon>
    </lineage>
</organism>
<keyword evidence="1" id="KW-1133">Transmembrane helix</keyword>
<keyword evidence="1" id="KW-0812">Transmembrane</keyword>
<feature type="transmembrane region" description="Helical" evidence="1">
    <location>
        <begin position="289"/>
        <end position="308"/>
    </location>
</feature>
<evidence type="ECO:0000313" key="2">
    <source>
        <dbReference type="EMBL" id="GAA4417676.1"/>
    </source>
</evidence>
<keyword evidence="3" id="KW-1185">Reference proteome</keyword>